<feature type="compositionally biased region" description="Polar residues" evidence="1">
    <location>
        <begin position="50"/>
        <end position="59"/>
    </location>
</feature>
<gene>
    <name evidence="2" type="primary">Cnig_chr_III.g8751</name>
    <name evidence="2" type="ORF">B9Z55_008751</name>
</gene>
<evidence type="ECO:0000256" key="1">
    <source>
        <dbReference type="SAM" id="MobiDB-lite"/>
    </source>
</evidence>
<feature type="compositionally biased region" description="Basic and acidic residues" evidence="1">
    <location>
        <begin position="69"/>
        <end position="79"/>
    </location>
</feature>
<accession>A0A2G5UPV1</accession>
<dbReference type="Proteomes" id="UP000230233">
    <property type="component" value="Chromosome III"/>
</dbReference>
<protein>
    <submittedName>
        <fullName evidence="2">Uncharacterized protein</fullName>
    </submittedName>
</protein>
<feature type="region of interest" description="Disordered" evidence="1">
    <location>
        <begin position="48"/>
        <end position="79"/>
    </location>
</feature>
<organism evidence="2 3">
    <name type="scientific">Caenorhabditis nigoni</name>
    <dbReference type="NCBI Taxonomy" id="1611254"/>
    <lineage>
        <taxon>Eukaryota</taxon>
        <taxon>Metazoa</taxon>
        <taxon>Ecdysozoa</taxon>
        <taxon>Nematoda</taxon>
        <taxon>Chromadorea</taxon>
        <taxon>Rhabditida</taxon>
        <taxon>Rhabditina</taxon>
        <taxon>Rhabditomorpha</taxon>
        <taxon>Rhabditoidea</taxon>
        <taxon>Rhabditidae</taxon>
        <taxon>Peloderinae</taxon>
        <taxon>Caenorhabditis</taxon>
    </lineage>
</organism>
<reference evidence="3" key="1">
    <citation type="submission" date="2017-10" db="EMBL/GenBank/DDBJ databases">
        <title>Rapid genome shrinkage in a self-fertile nematode reveals novel sperm competition proteins.</title>
        <authorList>
            <person name="Yin D."/>
            <person name="Schwarz E.M."/>
            <person name="Thomas C.G."/>
            <person name="Felde R.L."/>
            <person name="Korf I.F."/>
            <person name="Cutter A.D."/>
            <person name="Schartner C.M."/>
            <person name="Ralston E.J."/>
            <person name="Meyer B.J."/>
            <person name="Haag E.S."/>
        </authorList>
    </citation>
    <scope>NUCLEOTIDE SEQUENCE [LARGE SCALE GENOMIC DNA]</scope>
    <source>
        <strain evidence="3">JU1422</strain>
    </source>
</reference>
<keyword evidence="3" id="KW-1185">Reference proteome</keyword>
<dbReference type="STRING" id="1611254.A0A2G5UPV1"/>
<dbReference type="AlphaFoldDB" id="A0A2G5UPV1"/>
<dbReference type="EMBL" id="PDUG01000003">
    <property type="protein sequence ID" value="PIC41276.1"/>
    <property type="molecule type" value="Genomic_DNA"/>
</dbReference>
<proteinExistence type="predicted"/>
<evidence type="ECO:0000313" key="2">
    <source>
        <dbReference type="EMBL" id="PIC41276.1"/>
    </source>
</evidence>
<name>A0A2G5UPV1_9PELO</name>
<evidence type="ECO:0000313" key="3">
    <source>
        <dbReference type="Proteomes" id="UP000230233"/>
    </source>
</evidence>
<comment type="caution">
    <text evidence="2">The sequence shown here is derived from an EMBL/GenBank/DDBJ whole genome shotgun (WGS) entry which is preliminary data.</text>
</comment>
<sequence>MPSQPEMGLNQALFERLVLFMNHPLSGRQILATSVVFSALTADVIDGKLSSGSATSSNVGGAKKPLISPDEKEKKAHVK</sequence>